<keyword evidence="2 6" id="KW-0812">Transmembrane</keyword>
<dbReference type="PANTHER" id="PTHR23507:SF40">
    <property type="entry name" value="TETRACYCLINE-EFFLUX TRANSPORTER"/>
    <property type="match status" value="1"/>
</dbReference>
<dbReference type="OrthoDB" id="3026777at2759"/>
<evidence type="ECO:0000256" key="5">
    <source>
        <dbReference type="SAM" id="MobiDB-lite"/>
    </source>
</evidence>
<feature type="compositionally biased region" description="Basic residues" evidence="5">
    <location>
        <begin position="34"/>
        <end position="45"/>
    </location>
</feature>
<keyword evidence="9" id="KW-1185">Reference proteome</keyword>
<feature type="compositionally biased region" description="Acidic residues" evidence="5">
    <location>
        <begin position="1"/>
        <end position="13"/>
    </location>
</feature>
<feature type="transmembrane region" description="Helical" evidence="6">
    <location>
        <begin position="550"/>
        <end position="573"/>
    </location>
</feature>
<feature type="transmembrane region" description="Helical" evidence="6">
    <location>
        <begin position="93"/>
        <end position="112"/>
    </location>
</feature>
<evidence type="ECO:0000313" key="8">
    <source>
        <dbReference type="EMBL" id="PGH05266.1"/>
    </source>
</evidence>
<dbReference type="GO" id="GO:0022857">
    <property type="term" value="F:transmembrane transporter activity"/>
    <property type="evidence" value="ECO:0007669"/>
    <property type="project" value="InterPro"/>
</dbReference>
<feature type="transmembrane region" description="Helical" evidence="6">
    <location>
        <begin position="289"/>
        <end position="311"/>
    </location>
</feature>
<dbReference type="Gene3D" id="1.20.1250.20">
    <property type="entry name" value="MFS general substrate transporter like domains"/>
    <property type="match status" value="1"/>
</dbReference>
<dbReference type="Proteomes" id="UP000224634">
    <property type="component" value="Unassembled WGS sequence"/>
</dbReference>
<feature type="transmembrane region" description="Helical" evidence="6">
    <location>
        <begin position="194"/>
        <end position="215"/>
    </location>
</feature>
<name>A0A2B7X873_POLH7</name>
<feature type="transmembrane region" description="Helical" evidence="6">
    <location>
        <begin position="381"/>
        <end position="406"/>
    </location>
</feature>
<feature type="transmembrane region" description="Helical" evidence="6">
    <location>
        <begin position="521"/>
        <end position="544"/>
    </location>
</feature>
<proteinExistence type="predicted"/>
<protein>
    <recommendedName>
        <fullName evidence="7">Major facilitator superfamily (MFS) profile domain-containing protein</fullName>
    </recommendedName>
</protein>
<dbReference type="SUPFAM" id="SSF103473">
    <property type="entry name" value="MFS general substrate transporter"/>
    <property type="match status" value="1"/>
</dbReference>
<feature type="transmembrane region" description="Helical" evidence="6">
    <location>
        <begin position="485"/>
        <end position="509"/>
    </location>
</feature>
<feature type="region of interest" description="Disordered" evidence="5">
    <location>
        <begin position="1"/>
        <end position="51"/>
    </location>
</feature>
<feature type="transmembrane region" description="Helical" evidence="6">
    <location>
        <begin position="263"/>
        <end position="283"/>
    </location>
</feature>
<keyword evidence="3 6" id="KW-1133">Transmembrane helix</keyword>
<dbReference type="EMBL" id="PDNA01000189">
    <property type="protein sequence ID" value="PGH05266.1"/>
    <property type="molecule type" value="Genomic_DNA"/>
</dbReference>
<dbReference type="STRING" id="1447883.A0A2B7X873"/>
<gene>
    <name evidence="8" type="ORF">AJ80_08374</name>
</gene>
<feature type="domain" description="Major facilitator superfamily (MFS) profile" evidence="7">
    <location>
        <begin position="102"/>
        <end position="578"/>
    </location>
</feature>
<evidence type="ECO:0000256" key="1">
    <source>
        <dbReference type="ARBA" id="ARBA00004141"/>
    </source>
</evidence>
<dbReference type="InterPro" id="IPR020846">
    <property type="entry name" value="MFS_dom"/>
</dbReference>
<evidence type="ECO:0000259" key="7">
    <source>
        <dbReference type="PROSITE" id="PS50850"/>
    </source>
</evidence>
<dbReference type="PROSITE" id="PS50850">
    <property type="entry name" value="MFS"/>
    <property type="match status" value="1"/>
</dbReference>
<dbReference type="Pfam" id="PF07690">
    <property type="entry name" value="MFS_1"/>
    <property type="match status" value="1"/>
</dbReference>
<feature type="transmembrane region" description="Helical" evidence="6">
    <location>
        <begin position="221"/>
        <end position="243"/>
    </location>
</feature>
<feature type="transmembrane region" description="Helical" evidence="6">
    <location>
        <begin position="418"/>
        <end position="439"/>
    </location>
</feature>
<feature type="transmembrane region" description="Helical" evidence="6">
    <location>
        <begin position="460"/>
        <end position="479"/>
    </location>
</feature>
<evidence type="ECO:0000256" key="3">
    <source>
        <dbReference type="ARBA" id="ARBA00022989"/>
    </source>
</evidence>
<feature type="compositionally biased region" description="Low complexity" evidence="5">
    <location>
        <begin position="22"/>
        <end position="33"/>
    </location>
</feature>
<reference evidence="8 9" key="1">
    <citation type="submission" date="2017-10" db="EMBL/GenBank/DDBJ databases">
        <title>Comparative genomics in systemic dimorphic fungi from Ajellomycetaceae.</title>
        <authorList>
            <person name="Munoz J.F."/>
            <person name="Mcewen J.G."/>
            <person name="Clay O.K."/>
            <person name="Cuomo C.A."/>
        </authorList>
    </citation>
    <scope>NUCLEOTIDE SEQUENCE [LARGE SCALE GENOMIC DNA]</scope>
    <source>
        <strain evidence="8 9">UAMH7299</strain>
    </source>
</reference>
<organism evidence="8 9">
    <name type="scientific">Polytolypa hystricis (strain UAMH7299)</name>
    <dbReference type="NCBI Taxonomy" id="1447883"/>
    <lineage>
        <taxon>Eukaryota</taxon>
        <taxon>Fungi</taxon>
        <taxon>Dikarya</taxon>
        <taxon>Ascomycota</taxon>
        <taxon>Pezizomycotina</taxon>
        <taxon>Eurotiomycetes</taxon>
        <taxon>Eurotiomycetidae</taxon>
        <taxon>Onygenales</taxon>
        <taxon>Onygenales incertae sedis</taxon>
        <taxon>Polytolypa</taxon>
    </lineage>
</organism>
<evidence type="ECO:0000313" key="9">
    <source>
        <dbReference type="Proteomes" id="UP000224634"/>
    </source>
</evidence>
<comment type="caution">
    <text evidence="8">The sequence shown here is derived from an EMBL/GenBank/DDBJ whole genome shotgun (WGS) entry which is preliminary data.</text>
</comment>
<comment type="subcellular location">
    <subcellularLocation>
        <location evidence="1">Membrane</location>
        <topology evidence="1">Multi-pass membrane protein</topology>
    </subcellularLocation>
</comment>
<evidence type="ECO:0000256" key="4">
    <source>
        <dbReference type="ARBA" id="ARBA00023136"/>
    </source>
</evidence>
<dbReference type="GO" id="GO:0016020">
    <property type="term" value="C:membrane"/>
    <property type="evidence" value="ECO:0007669"/>
    <property type="project" value="UniProtKB-SubCell"/>
</dbReference>
<accession>A0A2B7X873</accession>
<sequence length="597" mass="64888">MEADTVMAVEEEENTRWAALNSAATRSSSARSTSRSKSKRSSRRKGSAEDTPLLAAVSGSASSINSDDDTAHLAPWLGAKEVDGKPWWKRPSIFWVLPPLFAFTIAFGGVVVPKINLILTLICRDHLSDRATLDPTFTYLPVIYGEDNPQCRIPEVQALVSRFQLVLNLIAGTLAAVASPRLGFLSDGYGRNRIIALATFGTLLGEVITVCVAARPDYFPVKILFLGAVFDGMFGSVTTAIALTQSYAADCTPPERRNVAFGYFHGVLFSGIALGPLAAGYLIKWTGNILVVFYPVLVCMSFFLFFMLFVVPESVSKERQRANREKRGIRLFDVSKLSSTSWRDLNPLALFEPLSILWPAAKNKPTTTSSKRALRDLRVNLIALASVDAAIFGVAMGTMTIIVIYAEYMFGWGNFESSIFVSIISSVRVVVLLVILPTATRLVRGPQSDRPLVNTGSDMLDIIIIRISVAFDMLGYIGYCVVRSGPLLILSGAMAAVGAMAAPTVQSSLTKHVPADRTGQLLGAIGLLHALARVVAPTIFNLIYSSTVATMPQTVFICLTVVIFVALMVSWFIKPHIYMDESTIVTAESDDDDDDDV</sequence>
<dbReference type="PANTHER" id="PTHR23507">
    <property type="entry name" value="ZGC:174356"/>
    <property type="match status" value="1"/>
</dbReference>
<feature type="transmembrane region" description="Helical" evidence="6">
    <location>
        <begin position="163"/>
        <end position="182"/>
    </location>
</feature>
<evidence type="ECO:0000256" key="6">
    <source>
        <dbReference type="SAM" id="Phobius"/>
    </source>
</evidence>
<evidence type="ECO:0000256" key="2">
    <source>
        <dbReference type="ARBA" id="ARBA00022692"/>
    </source>
</evidence>
<dbReference type="InterPro" id="IPR011701">
    <property type="entry name" value="MFS"/>
</dbReference>
<dbReference type="AlphaFoldDB" id="A0A2B7X873"/>
<dbReference type="InterPro" id="IPR036259">
    <property type="entry name" value="MFS_trans_sf"/>
</dbReference>
<keyword evidence="4 6" id="KW-0472">Membrane</keyword>